<evidence type="ECO:0000256" key="6">
    <source>
        <dbReference type="SAM" id="MobiDB-lite"/>
    </source>
</evidence>
<protein>
    <submittedName>
        <fullName evidence="7">Uncharacterized protein</fullName>
    </submittedName>
</protein>
<comment type="similarity">
    <text evidence="2">Belongs to the IFI6/IFI27 family.</text>
</comment>
<reference evidence="7" key="2">
    <citation type="submission" date="2025-08" db="UniProtKB">
        <authorList>
            <consortium name="Ensembl"/>
        </authorList>
    </citation>
    <scope>IDENTIFICATION</scope>
</reference>
<evidence type="ECO:0000256" key="1">
    <source>
        <dbReference type="ARBA" id="ARBA00004141"/>
    </source>
</evidence>
<feature type="region of interest" description="Disordered" evidence="6">
    <location>
        <begin position="93"/>
        <end position="112"/>
    </location>
</feature>
<evidence type="ECO:0000256" key="5">
    <source>
        <dbReference type="ARBA" id="ARBA00023136"/>
    </source>
</evidence>
<dbReference type="PANTHER" id="PTHR16932">
    <property type="entry name" value="INTERFERON ALPHA-INDUCIBLE PROTEIN 27"/>
    <property type="match status" value="1"/>
</dbReference>
<dbReference type="GO" id="GO:0097193">
    <property type="term" value="P:intrinsic apoptotic signaling pathway"/>
    <property type="evidence" value="ECO:0007669"/>
    <property type="project" value="TreeGrafter"/>
</dbReference>
<dbReference type="Pfam" id="PF06140">
    <property type="entry name" value="Ifi-6-16"/>
    <property type="match status" value="1"/>
</dbReference>
<reference evidence="7" key="3">
    <citation type="submission" date="2025-09" db="UniProtKB">
        <authorList>
            <consortium name="Ensembl"/>
        </authorList>
    </citation>
    <scope>IDENTIFICATION</scope>
</reference>
<evidence type="ECO:0000256" key="3">
    <source>
        <dbReference type="ARBA" id="ARBA00022692"/>
    </source>
</evidence>
<keyword evidence="8" id="KW-1185">Reference proteome</keyword>
<dbReference type="InterPro" id="IPR038213">
    <property type="entry name" value="IFI6/IFI27-like_sf"/>
</dbReference>
<keyword evidence="3" id="KW-0812">Transmembrane</keyword>
<dbReference type="Proteomes" id="UP000694563">
    <property type="component" value="Chromosome 26"/>
</dbReference>
<evidence type="ECO:0000256" key="4">
    <source>
        <dbReference type="ARBA" id="ARBA00022989"/>
    </source>
</evidence>
<organism evidence="7 8">
    <name type="scientific">Catharus ustulatus</name>
    <name type="common">Russet-backed thrush</name>
    <name type="synonym">Hylocichla ustulatus</name>
    <dbReference type="NCBI Taxonomy" id="91951"/>
    <lineage>
        <taxon>Eukaryota</taxon>
        <taxon>Metazoa</taxon>
        <taxon>Chordata</taxon>
        <taxon>Craniata</taxon>
        <taxon>Vertebrata</taxon>
        <taxon>Euteleostomi</taxon>
        <taxon>Archelosauria</taxon>
        <taxon>Archosauria</taxon>
        <taxon>Dinosauria</taxon>
        <taxon>Saurischia</taxon>
        <taxon>Theropoda</taxon>
        <taxon>Coelurosauria</taxon>
        <taxon>Aves</taxon>
        <taxon>Neognathae</taxon>
        <taxon>Neoaves</taxon>
        <taxon>Telluraves</taxon>
        <taxon>Australaves</taxon>
        <taxon>Passeriformes</taxon>
        <taxon>Turdidae</taxon>
        <taxon>Catharus</taxon>
    </lineage>
</organism>
<dbReference type="Ensembl" id="ENSCUST00005013516.1">
    <property type="protein sequence ID" value="ENSCUSP00005012989.1"/>
    <property type="gene ID" value="ENSCUSG00005008350.1"/>
</dbReference>
<accession>A0A8C3Y2R3</accession>
<evidence type="ECO:0000256" key="2">
    <source>
        <dbReference type="ARBA" id="ARBA00007262"/>
    </source>
</evidence>
<dbReference type="GO" id="GO:0031966">
    <property type="term" value="C:mitochondrial membrane"/>
    <property type="evidence" value="ECO:0007669"/>
    <property type="project" value="TreeGrafter"/>
</dbReference>
<dbReference type="GO" id="GO:0001836">
    <property type="term" value="P:release of cytochrome c from mitochondria"/>
    <property type="evidence" value="ECO:0007669"/>
    <property type="project" value="TreeGrafter"/>
</dbReference>
<keyword evidence="5" id="KW-0472">Membrane</keyword>
<reference evidence="7" key="1">
    <citation type="submission" date="2020-10" db="EMBL/GenBank/DDBJ databases">
        <title>Catharus ustulatus (Swainson's thrush) genome, bCatUst1, primary haplotype v2.</title>
        <authorList>
            <person name="Delmore K."/>
            <person name="Vafadar M."/>
            <person name="Formenti G."/>
            <person name="Chow W."/>
            <person name="Pelan S."/>
            <person name="Howe K."/>
            <person name="Rhie A."/>
            <person name="Mountcastle J."/>
            <person name="Haase B."/>
            <person name="Fedrigo O."/>
            <person name="Jarvis E.D."/>
        </authorList>
    </citation>
    <scope>NUCLEOTIDE SEQUENCE [LARGE SCALE GENOMIC DNA]</scope>
</reference>
<dbReference type="InterPro" id="IPR009311">
    <property type="entry name" value="IFI6/IFI27-like"/>
</dbReference>
<comment type="subcellular location">
    <subcellularLocation>
        <location evidence="1">Membrane</location>
        <topology evidence="1">Multi-pass membrane protein</topology>
    </subcellularLocation>
</comment>
<dbReference type="AlphaFoldDB" id="A0A8C3Y2R3"/>
<dbReference type="PANTHER" id="PTHR16932:SF18">
    <property type="entry name" value="INTERFERON, ALPHA-INDUCIBLE PROTEIN 27-LIKE 2"/>
    <property type="match status" value="1"/>
</dbReference>
<evidence type="ECO:0000313" key="7">
    <source>
        <dbReference type="Ensembl" id="ENSCUSP00005012989.1"/>
    </source>
</evidence>
<sequence>LWGEPLLPFPPTLEVALVGIPACIGALGFTGADIAAGSIAAKVITAAAIADGGGLAVLQAIGAAGMSRDTKIELTSALRKVGVASGFRLSKRGKAKIKDQNPSDKPKKKELW</sequence>
<keyword evidence="4" id="KW-1133">Transmembrane helix</keyword>
<name>A0A8C3Y2R3_CATUS</name>
<feature type="compositionally biased region" description="Basic and acidic residues" evidence="6">
    <location>
        <begin position="96"/>
        <end position="112"/>
    </location>
</feature>
<proteinExistence type="inferred from homology"/>
<evidence type="ECO:0000313" key="8">
    <source>
        <dbReference type="Proteomes" id="UP000694563"/>
    </source>
</evidence>
<dbReference type="Gene3D" id="6.10.110.10">
    <property type="match status" value="1"/>
</dbReference>